<accession>A0A0V0HG78</accession>
<protein>
    <submittedName>
        <fullName evidence="1">Putative ovule protein</fullName>
    </submittedName>
</protein>
<dbReference type="AlphaFoldDB" id="A0A0V0HG78"/>
<reference evidence="1" key="1">
    <citation type="submission" date="2015-12" db="EMBL/GenBank/DDBJ databases">
        <title>Gene expression during late stages of embryo sac development: a critical building block for successful pollen-pistil interactions.</title>
        <authorList>
            <person name="Liu Y."/>
            <person name="Joly V."/>
            <person name="Sabar M."/>
            <person name="Matton D.P."/>
        </authorList>
    </citation>
    <scope>NUCLEOTIDE SEQUENCE</scope>
</reference>
<dbReference type="EMBL" id="GEDG01021263">
    <property type="protein sequence ID" value="JAP18452.1"/>
    <property type="molecule type" value="Transcribed_RNA"/>
</dbReference>
<evidence type="ECO:0000313" key="1">
    <source>
        <dbReference type="EMBL" id="JAP19277.1"/>
    </source>
</evidence>
<name>A0A0V0HG78_SOLCH</name>
<dbReference type="EMBL" id="GEDG01020251">
    <property type="protein sequence ID" value="JAP19277.1"/>
    <property type="molecule type" value="Transcribed_RNA"/>
</dbReference>
<organism evidence="1">
    <name type="scientific">Solanum chacoense</name>
    <name type="common">Chaco potato</name>
    <dbReference type="NCBI Taxonomy" id="4108"/>
    <lineage>
        <taxon>Eukaryota</taxon>
        <taxon>Viridiplantae</taxon>
        <taxon>Streptophyta</taxon>
        <taxon>Embryophyta</taxon>
        <taxon>Tracheophyta</taxon>
        <taxon>Spermatophyta</taxon>
        <taxon>Magnoliopsida</taxon>
        <taxon>eudicotyledons</taxon>
        <taxon>Gunneridae</taxon>
        <taxon>Pentapetalae</taxon>
        <taxon>asterids</taxon>
        <taxon>lamiids</taxon>
        <taxon>Solanales</taxon>
        <taxon>Solanaceae</taxon>
        <taxon>Solanoideae</taxon>
        <taxon>Solaneae</taxon>
        <taxon>Solanum</taxon>
    </lineage>
</organism>
<proteinExistence type="predicted"/>
<sequence length="82" mass="9418">MAFLLHELEKVITERTNTNTNVARMMKTFIMFLTMIQNGDTSKSEEYLLIIVHSFDPTALVKLYAPLTILANKLLRDAFVNL</sequence>